<dbReference type="CDD" id="cd05797">
    <property type="entry name" value="Ribosomal_L10"/>
    <property type="match status" value="1"/>
</dbReference>
<evidence type="ECO:0000313" key="8">
    <source>
        <dbReference type="Proteomes" id="UP000007307"/>
    </source>
</evidence>
<sequence>MRFRVKRVNKEKHLGKIEGVFTQFGSLVLANFRSMTAGDFATLRKELKAGGCGITVVKNSIARIALTRVGRADGLEDKFREAVFIAYSEDIVALSKIVNKFVKAAAGKVTFVCAYDGGQVLPADRVVFFASLPSLQELQARIMGLIGYGVPVRLANCLRAVGGGMAS</sequence>
<evidence type="ECO:0000256" key="3">
    <source>
        <dbReference type="ARBA" id="ARBA00022980"/>
    </source>
</evidence>
<dbReference type="KEGG" id="amf:AMF_192"/>
<dbReference type="EMBL" id="CP001079">
    <property type="protein sequence ID" value="ACM49071.1"/>
    <property type="molecule type" value="Genomic_DNA"/>
</dbReference>
<keyword evidence="3 7" id="KW-0689">Ribosomal protein</keyword>
<dbReference type="NCBIfam" id="NF000955">
    <property type="entry name" value="PRK00099.1-1"/>
    <property type="match status" value="1"/>
</dbReference>
<evidence type="ECO:0000256" key="4">
    <source>
        <dbReference type="ARBA" id="ARBA00023274"/>
    </source>
</evidence>
<dbReference type="SUPFAM" id="SSF160369">
    <property type="entry name" value="Ribosomal protein L10-like"/>
    <property type="match status" value="1"/>
</dbReference>
<dbReference type="GO" id="GO:0005840">
    <property type="term" value="C:ribosome"/>
    <property type="evidence" value="ECO:0007669"/>
    <property type="project" value="UniProtKB-KW"/>
</dbReference>
<comment type="function">
    <text evidence="1">Forms part of the ribosomal stalk, playing a central role in the interaction of the ribosome with GTP-bound translation factors.</text>
</comment>
<dbReference type="GO" id="GO:1990904">
    <property type="term" value="C:ribonucleoprotein complex"/>
    <property type="evidence" value="ECO:0007669"/>
    <property type="project" value="UniProtKB-KW"/>
</dbReference>
<evidence type="ECO:0000256" key="5">
    <source>
        <dbReference type="ARBA" id="ARBA00035202"/>
    </source>
</evidence>
<dbReference type="eggNOG" id="COG0244">
    <property type="taxonomic scope" value="Bacteria"/>
</dbReference>
<protein>
    <recommendedName>
        <fullName evidence="5">Large ribosomal subunit protein uL10</fullName>
    </recommendedName>
    <alternativeName>
        <fullName evidence="6">50S ribosomal protein L10</fullName>
    </alternativeName>
</protein>
<evidence type="ECO:0000313" key="7">
    <source>
        <dbReference type="EMBL" id="ACM49071.1"/>
    </source>
</evidence>
<keyword evidence="4" id="KW-0687">Ribonucleoprotein</keyword>
<evidence type="ECO:0000256" key="1">
    <source>
        <dbReference type="ARBA" id="ARBA00002633"/>
    </source>
</evidence>
<dbReference type="HOGENOM" id="CLU_092227_0_0_5"/>
<dbReference type="PANTHER" id="PTHR11560">
    <property type="entry name" value="39S RIBOSOMAL PROTEIN L10, MITOCHONDRIAL"/>
    <property type="match status" value="1"/>
</dbReference>
<dbReference type="Proteomes" id="UP000007307">
    <property type="component" value="Chromosome"/>
</dbReference>
<comment type="similarity">
    <text evidence="2">Belongs to the universal ribosomal protein uL10 family.</text>
</comment>
<gene>
    <name evidence="7" type="primary">rplJ</name>
    <name evidence="7" type="ordered locus">AMF_192</name>
</gene>
<reference evidence="7 8" key="1">
    <citation type="journal article" date="2009" name="BMC Genomics">
        <title>Conservation in the face of diversity: multistrain analysis of an intracellular bacterium.</title>
        <authorList>
            <person name="Dark M.J."/>
            <person name="Herndon D.R."/>
            <person name="Kappmeyer L.S."/>
            <person name="Gonzales M.P."/>
            <person name="Nordeen E."/>
            <person name="Palmer G.H."/>
            <person name="Knowles D.P. Jr."/>
            <person name="Brayton K.A."/>
        </authorList>
    </citation>
    <scope>NUCLEOTIDE SEQUENCE [LARGE SCALE GENOMIC DNA]</scope>
    <source>
        <strain evidence="7 8">Florida</strain>
    </source>
</reference>
<organism evidence="7 8">
    <name type="scientific">Anaplasma marginale (strain Florida)</name>
    <dbReference type="NCBI Taxonomy" id="320483"/>
    <lineage>
        <taxon>Bacteria</taxon>
        <taxon>Pseudomonadati</taxon>
        <taxon>Pseudomonadota</taxon>
        <taxon>Alphaproteobacteria</taxon>
        <taxon>Rickettsiales</taxon>
        <taxon>Anaplasmataceae</taxon>
        <taxon>Anaplasma</taxon>
    </lineage>
</organism>
<proteinExistence type="inferred from homology"/>
<evidence type="ECO:0000256" key="2">
    <source>
        <dbReference type="ARBA" id="ARBA00008889"/>
    </source>
</evidence>
<evidence type="ECO:0000256" key="6">
    <source>
        <dbReference type="ARBA" id="ARBA00035502"/>
    </source>
</evidence>
<dbReference type="InterPro" id="IPR043141">
    <property type="entry name" value="Ribosomal_uL10-like_sf"/>
</dbReference>
<dbReference type="InterPro" id="IPR047865">
    <property type="entry name" value="Ribosomal_uL10_bac_type"/>
</dbReference>
<keyword evidence="8" id="KW-1185">Reference proteome</keyword>
<accession>B9KHV9</accession>
<dbReference type="InterPro" id="IPR001790">
    <property type="entry name" value="Ribosomal_uL10"/>
</dbReference>
<dbReference type="Gene3D" id="3.30.70.1730">
    <property type="match status" value="1"/>
</dbReference>
<dbReference type="Pfam" id="PF00466">
    <property type="entry name" value="Ribosomal_L10"/>
    <property type="match status" value="1"/>
</dbReference>
<dbReference type="STRING" id="320483.AMF_192"/>
<dbReference type="AlphaFoldDB" id="B9KHV9"/>
<name>B9KHV9_ANAMF</name>